<gene>
    <name evidence="2" type="ORF">F5972_17155</name>
</gene>
<evidence type="ECO:0000256" key="1">
    <source>
        <dbReference type="SAM" id="MobiDB-lite"/>
    </source>
</evidence>
<evidence type="ECO:0000313" key="3">
    <source>
        <dbReference type="Proteomes" id="UP000327011"/>
    </source>
</evidence>
<evidence type="ECO:0000313" key="2">
    <source>
        <dbReference type="EMBL" id="KAA9378556.1"/>
    </source>
</evidence>
<comment type="caution">
    <text evidence="2">The sequence shown here is derived from an EMBL/GenBank/DDBJ whole genome shotgun (WGS) entry which is preliminary data.</text>
</comment>
<dbReference type="RefSeq" id="WP_150934461.1">
    <property type="nucleotide sequence ID" value="NZ_VYTZ01000005.1"/>
</dbReference>
<reference evidence="2 3" key="1">
    <citation type="submission" date="2019-09" db="EMBL/GenBank/DDBJ databases">
        <title>Screening of Novel Bioactive Compounds from Soil-Associated.</title>
        <authorList>
            <person name="Gong X."/>
        </authorList>
    </citation>
    <scope>NUCLEOTIDE SEQUENCE [LARGE SCALE GENOMIC DNA]</scope>
    <source>
        <strain evidence="2 3">Gxj-6</strain>
    </source>
</reference>
<feature type="region of interest" description="Disordered" evidence="1">
    <location>
        <begin position="1"/>
        <end position="31"/>
    </location>
</feature>
<keyword evidence="3" id="KW-1185">Reference proteome</keyword>
<organism evidence="2 3">
    <name type="scientific">Microbispora cellulosiformans</name>
    <dbReference type="NCBI Taxonomy" id="2614688"/>
    <lineage>
        <taxon>Bacteria</taxon>
        <taxon>Bacillati</taxon>
        <taxon>Actinomycetota</taxon>
        <taxon>Actinomycetes</taxon>
        <taxon>Streptosporangiales</taxon>
        <taxon>Streptosporangiaceae</taxon>
        <taxon>Microbispora</taxon>
    </lineage>
</organism>
<sequence length="239" mass="24624">MNRHEQDDPVAGAAVAGRGDTPPPRRRAKTAGRIGAALLGALTAGCLLTTAACASPASGEGGGPAAPSEASGTSDAAPRSAYANAPANASGNTLSGTPGDQVKLARTADRIDAALRRDFPRHYAGIVLAPSGHRLIVYRRPSARLDAALRRRFPGAPVQIRDAPHAARELEALAARVRRDIGYWRRRGVSVTSVAVRPDGTAVEVGVTGVARASAALRRRYGSAPLTVVEAGPTLIPAR</sequence>
<accession>A0A5J5K5Z9</accession>
<protein>
    <submittedName>
        <fullName evidence="2">Uncharacterized protein</fullName>
    </submittedName>
</protein>
<feature type="region of interest" description="Disordered" evidence="1">
    <location>
        <begin position="56"/>
        <end position="101"/>
    </location>
</feature>
<dbReference type="Proteomes" id="UP000327011">
    <property type="component" value="Unassembled WGS sequence"/>
</dbReference>
<dbReference type="AlphaFoldDB" id="A0A5J5K5Z9"/>
<feature type="compositionally biased region" description="Low complexity" evidence="1">
    <location>
        <begin position="65"/>
        <end position="90"/>
    </location>
</feature>
<proteinExistence type="predicted"/>
<name>A0A5J5K5Z9_9ACTN</name>
<dbReference type="EMBL" id="VYTZ01000005">
    <property type="protein sequence ID" value="KAA9378556.1"/>
    <property type="molecule type" value="Genomic_DNA"/>
</dbReference>